<dbReference type="AlphaFoldDB" id="A0A0H2MJJ9"/>
<reference evidence="2 3" key="1">
    <citation type="submission" date="2015-03" db="EMBL/GenBank/DDBJ databases">
        <title>Genome Sequence of Kiloniella spongiae MEBiC09566, isolated from a marine sponge.</title>
        <authorList>
            <person name="Shao Z."/>
            <person name="Wang L."/>
            <person name="Li X."/>
        </authorList>
    </citation>
    <scope>NUCLEOTIDE SEQUENCE [LARGE SCALE GENOMIC DNA]</scope>
    <source>
        <strain evidence="2 3">MEBiC09566</strain>
    </source>
</reference>
<dbReference type="PANTHER" id="PTHR36837:SF2">
    <property type="entry name" value="POLY(3-HYDROXYALKANOATE) POLYMERASE SUBUNIT PHAC"/>
    <property type="match status" value="1"/>
</dbReference>
<dbReference type="EMBL" id="LAQL01000002">
    <property type="protein sequence ID" value="KLN62391.1"/>
    <property type="molecule type" value="Genomic_DNA"/>
</dbReference>
<proteinExistence type="predicted"/>
<evidence type="ECO:0000259" key="1">
    <source>
        <dbReference type="Pfam" id="PF00561"/>
    </source>
</evidence>
<dbReference type="Pfam" id="PF00561">
    <property type="entry name" value="Abhydrolase_1"/>
    <property type="match status" value="1"/>
</dbReference>
<gene>
    <name evidence="2" type="ORF">WH96_02480</name>
</gene>
<protein>
    <recommendedName>
        <fullName evidence="1">AB hydrolase-1 domain-containing protein</fullName>
    </recommendedName>
</protein>
<accession>A0A0H2MJJ9</accession>
<dbReference type="Proteomes" id="UP000035444">
    <property type="component" value="Unassembled WGS sequence"/>
</dbReference>
<dbReference type="Gene3D" id="3.40.50.1820">
    <property type="entry name" value="alpha/beta hydrolase"/>
    <property type="match status" value="1"/>
</dbReference>
<dbReference type="STRING" id="1489064.WH96_02480"/>
<dbReference type="SUPFAM" id="SSF53474">
    <property type="entry name" value="alpha/beta-Hydrolases"/>
    <property type="match status" value="1"/>
</dbReference>
<dbReference type="InterPro" id="IPR051321">
    <property type="entry name" value="PHA/PHB_synthase"/>
</dbReference>
<sequence>MKAQIASKIAGSDPLEFPQAIDRAIARRFSFYQEGIKKYQNANFVNSRNEMPVVWSQGSASLLDYSEARGGYPLFIIPSLVNRYYILDLMQEKSFLRWLAGEGWAPYVMDWGQPDLAERDFGLEDYIVQYLQPALDNIVEQCGQKPNVVGYCMGGTLATALTVLSQPKIRSLVLIASPWDFHEDEDERAMQQGKWLQCLMPLVQSIGHLPSEILQGLFASLDPTLSLRKFSRFRSLDENTEQAKTFVYLEDWLNDGVPLTHRVAKECLLEWYGENLTKKGLWSIAGEAITLDRVQLPTLSVVSDNDRIVPKASSLAAAELIANSTVVRISLGHIGMMVSRGAQSKSWILVSDWMKQIIA</sequence>
<dbReference type="InterPro" id="IPR000073">
    <property type="entry name" value="AB_hydrolase_1"/>
</dbReference>
<feature type="domain" description="AB hydrolase-1" evidence="1">
    <location>
        <begin position="99"/>
        <end position="334"/>
    </location>
</feature>
<evidence type="ECO:0000313" key="3">
    <source>
        <dbReference type="Proteomes" id="UP000035444"/>
    </source>
</evidence>
<organism evidence="2 3">
    <name type="scientific">Kiloniella spongiae</name>
    <dbReference type="NCBI Taxonomy" id="1489064"/>
    <lineage>
        <taxon>Bacteria</taxon>
        <taxon>Pseudomonadati</taxon>
        <taxon>Pseudomonadota</taxon>
        <taxon>Alphaproteobacteria</taxon>
        <taxon>Rhodospirillales</taxon>
        <taxon>Kiloniellaceae</taxon>
        <taxon>Kiloniella</taxon>
    </lineage>
</organism>
<keyword evidence="3" id="KW-1185">Reference proteome</keyword>
<comment type="caution">
    <text evidence="2">The sequence shown here is derived from an EMBL/GenBank/DDBJ whole genome shotgun (WGS) entry which is preliminary data.</text>
</comment>
<dbReference type="InterPro" id="IPR029058">
    <property type="entry name" value="AB_hydrolase_fold"/>
</dbReference>
<evidence type="ECO:0000313" key="2">
    <source>
        <dbReference type="EMBL" id="KLN62391.1"/>
    </source>
</evidence>
<name>A0A0H2MJJ9_9PROT</name>
<dbReference type="PANTHER" id="PTHR36837">
    <property type="entry name" value="POLY(3-HYDROXYALKANOATE) POLYMERASE SUBUNIT PHAC"/>
    <property type="match status" value="1"/>
</dbReference>